<dbReference type="GO" id="GO:0005737">
    <property type="term" value="C:cytoplasm"/>
    <property type="evidence" value="ECO:0007669"/>
    <property type="project" value="TreeGrafter"/>
</dbReference>
<dbReference type="GO" id="GO:0051082">
    <property type="term" value="F:unfolded protein binding"/>
    <property type="evidence" value="ECO:0007669"/>
    <property type="project" value="TreeGrafter"/>
</dbReference>
<dbReference type="PANTHER" id="PTHR43096">
    <property type="entry name" value="DNAJ HOMOLOG 1, MITOCHONDRIAL-RELATED"/>
    <property type="match status" value="1"/>
</dbReference>
<dbReference type="CDD" id="cd06257">
    <property type="entry name" value="DnaJ"/>
    <property type="match status" value="1"/>
</dbReference>
<keyword evidence="5" id="KW-1185">Reference proteome</keyword>
<reference evidence="4 5" key="1">
    <citation type="submission" date="2017-06" db="EMBL/GenBank/DDBJ databases">
        <authorList>
            <person name="Kim H.J."/>
            <person name="Triplett B.A."/>
        </authorList>
    </citation>
    <scope>NUCLEOTIDE SEQUENCE [LARGE SCALE GENOMIC DNA]</scope>
    <source>
        <strain evidence="4 5">DSM 19307</strain>
    </source>
</reference>
<dbReference type="AlphaFoldDB" id="A0A239KEW8"/>
<accession>A0A239KEW8</accession>
<sequence length="273" mass="31929">MTQANISVYRFSAMNHYEILGVPQTASQAKIKSAYRSLVKRFHPDINPDPRATGQILRINEAYEILSDQTTRNLYDLFLQGVPVKTVIDDSNKEQKSRASFVKDKIKMQQEAMMYQVQLKQQFYRYYRLLNLVFFLTALVLTYDYYYSAYEYPYVVKDIVLGREATYVTLPYGRRIPTDRSFYNEYKNARVKDVIIKYSAVLDVPQKIRATSGTREYFIHNTIYVFRNVFSIIIFTFSLVVIGNKRYTDFRLSCGLIAGMCFIYIVLLLGSTI</sequence>
<evidence type="ECO:0000256" key="2">
    <source>
        <dbReference type="SAM" id="Phobius"/>
    </source>
</evidence>
<gene>
    <name evidence="4" type="ORF">SAMN05421640_2584</name>
</gene>
<evidence type="ECO:0000313" key="4">
    <source>
        <dbReference type="EMBL" id="SNT16169.1"/>
    </source>
</evidence>
<evidence type="ECO:0000256" key="1">
    <source>
        <dbReference type="ARBA" id="ARBA00023186"/>
    </source>
</evidence>
<name>A0A239KEW8_EKHLU</name>
<dbReference type="PROSITE" id="PS50076">
    <property type="entry name" value="DNAJ_2"/>
    <property type="match status" value="1"/>
</dbReference>
<dbReference type="SMART" id="SM00271">
    <property type="entry name" value="DnaJ"/>
    <property type="match status" value="1"/>
</dbReference>
<keyword evidence="2" id="KW-0472">Membrane</keyword>
<dbReference type="InterPro" id="IPR001623">
    <property type="entry name" value="DnaJ_domain"/>
</dbReference>
<dbReference type="SUPFAM" id="SSF46565">
    <property type="entry name" value="Chaperone J-domain"/>
    <property type="match status" value="1"/>
</dbReference>
<protein>
    <submittedName>
        <fullName evidence="4">DnaJ domain-containing protein</fullName>
    </submittedName>
</protein>
<keyword evidence="2" id="KW-1133">Transmembrane helix</keyword>
<keyword evidence="1" id="KW-0143">Chaperone</keyword>
<feature type="transmembrane region" description="Helical" evidence="2">
    <location>
        <begin position="224"/>
        <end position="243"/>
    </location>
</feature>
<evidence type="ECO:0000313" key="5">
    <source>
        <dbReference type="Proteomes" id="UP000198393"/>
    </source>
</evidence>
<dbReference type="PRINTS" id="PR00625">
    <property type="entry name" value="JDOMAIN"/>
</dbReference>
<feature type="transmembrane region" description="Helical" evidence="2">
    <location>
        <begin position="250"/>
        <end position="270"/>
    </location>
</feature>
<feature type="domain" description="J" evidence="3">
    <location>
        <begin position="15"/>
        <end position="79"/>
    </location>
</feature>
<evidence type="ECO:0000259" key="3">
    <source>
        <dbReference type="PROSITE" id="PS50076"/>
    </source>
</evidence>
<organism evidence="4 5">
    <name type="scientific">Ekhidna lutea</name>
    <dbReference type="NCBI Taxonomy" id="447679"/>
    <lineage>
        <taxon>Bacteria</taxon>
        <taxon>Pseudomonadati</taxon>
        <taxon>Bacteroidota</taxon>
        <taxon>Cytophagia</taxon>
        <taxon>Cytophagales</taxon>
        <taxon>Reichenbachiellaceae</taxon>
        <taxon>Ekhidna</taxon>
    </lineage>
</organism>
<keyword evidence="2" id="KW-0812">Transmembrane</keyword>
<dbReference type="PANTHER" id="PTHR43096:SF52">
    <property type="entry name" value="DNAJ HOMOLOG 1, MITOCHONDRIAL-RELATED"/>
    <property type="match status" value="1"/>
</dbReference>
<dbReference type="EMBL" id="FZPD01000004">
    <property type="protein sequence ID" value="SNT16169.1"/>
    <property type="molecule type" value="Genomic_DNA"/>
</dbReference>
<dbReference type="Gene3D" id="1.10.287.110">
    <property type="entry name" value="DnaJ domain"/>
    <property type="match status" value="1"/>
</dbReference>
<dbReference type="RefSeq" id="WP_221406723.1">
    <property type="nucleotide sequence ID" value="NZ_FZPD01000004.1"/>
</dbReference>
<feature type="transmembrane region" description="Helical" evidence="2">
    <location>
        <begin position="129"/>
        <end position="147"/>
    </location>
</feature>
<dbReference type="GO" id="GO:0042026">
    <property type="term" value="P:protein refolding"/>
    <property type="evidence" value="ECO:0007669"/>
    <property type="project" value="TreeGrafter"/>
</dbReference>
<dbReference type="Proteomes" id="UP000198393">
    <property type="component" value="Unassembled WGS sequence"/>
</dbReference>
<dbReference type="Pfam" id="PF00226">
    <property type="entry name" value="DnaJ"/>
    <property type="match status" value="1"/>
</dbReference>
<dbReference type="InterPro" id="IPR036869">
    <property type="entry name" value="J_dom_sf"/>
</dbReference>
<proteinExistence type="predicted"/>